<dbReference type="AlphaFoldDB" id="A0A0F9LHN9"/>
<reference evidence="1" key="1">
    <citation type="journal article" date="2015" name="Nature">
        <title>Complex archaea that bridge the gap between prokaryotes and eukaryotes.</title>
        <authorList>
            <person name="Spang A."/>
            <person name="Saw J.H."/>
            <person name="Jorgensen S.L."/>
            <person name="Zaremba-Niedzwiedzka K."/>
            <person name="Martijn J."/>
            <person name="Lind A.E."/>
            <person name="van Eijk R."/>
            <person name="Schleper C."/>
            <person name="Guy L."/>
            <person name="Ettema T.J."/>
        </authorList>
    </citation>
    <scope>NUCLEOTIDE SEQUENCE</scope>
</reference>
<evidence type="ECO:0000313" key="1">
    <source>
        <dbReference type="EMBL" id="KKM94439.1"/>
    </source>
</evidence>
<organism evidence="1">
    <name type="scientific">marine sediment metagenome</name>
    <dbReference type="NCBI Taxonomy" id="412755"/>
    <lineage>
        <taxon>unclassified sequences</taxon>
        <taxon>metagenomes</taxon>
        <taxon>ecological metagenomes</taxon>
    </lineage>
</organism>
<protein>
    <submittedName>
        <fullName evidence="1">Uncharacterized protein</fullName>
    </submittedName>
</protein>
<accession>A0A0F9LHN9</accession>
<dbReference type="EMBL" id="LAZR01006139">
    <property type="protein sequence ID" value="KKM94439.1"/>
    <property type="molecule type" value="Genomic_DNA"/>
</dbReference>
<proteinExistence type="predicted"/>
<sequence length="426" mass="49860">MLANDLYQYVLEMLSANHESCERISLFQKPSKQFIIGSLADSSKDYAVGEGIGENKVQAKSALRHNSMGIIFLLKKSDLELIYIKTSCSVFYRVFPSYEEQLLYYDEVKDVQSVKKDPGFKEVYVRKNCTFDVSEFGLDKDKEIETIDFSGHKTEILSEDELFRGNKKVSDELQVKKIRNGFDPEWISNEDAYNGIIVELKKNPSKKTLNWQGEIIVEKENYGTDLVLITIWFRNITGKGNFEKFFFNCKLEVELHSNKLVPFEYKYNYEDYGYTKDGNLRTINCHADYDLEPNTIITKPYALFEQKKKVPKTSINGIEPKFVFLKDSIDILKQLLTELKNQYSKYTNHEIYKDKDHDHHNQFVNESTNFKSLIERYEAGILLLDSDPKANKAFSLMNQVFENAVKGEYDCWRVLFHRFNFIYIEL</sequence>
<gene>
    <name evidence="1" type="ORF">LCGC14_1198260</name>
</gene>
<name>A0A0F9LHN9_9ZZZZ</name>
<comment type="caution">
    <text evidence="1">The sequence shown here is derived from an EMBL/GenBank/DDBJ whole genome shotgun (WGS) entry which is preliminary data.</text>
</comment>